<evidence type="ECO:0008006" key="11">
    <source>
        <dbReference type="Google" id="ProtNLM"/>
    </source>
</evidence>
<reference evidence="9 10" key="1">
    <citation type="submission" date="2015-08" db="EMBL/GenBank/DDBJ databases">
        <title>The genome of the Asian arowana (Scleropages formosus).</title>
        <authorList>
            <person name="Tan M.H."/>
            <person name="Gan H.M."/>
            <person name="Croft L.J."/>
            <person name="Austin C.M."/>
        </authorList>
    </citation>
    <scope>NUCLEOTIDE SEQUENCE [LARGE SCALE GENOMIC DNA]</scope>
    <source>
        <strain evidence="9">Aro1</strain>
    </source>
</reference>
<dbReference type="PANTHER" id="PTHR12011">
    <property type="entry name" value="ADHESION G-PROTEIN COUPLED RECEPTOR"/>
    <property type="match status" value="1"/>
</dbReference>
<comment type="caution">
    <text evidence="9">The sequence shown here is derived from an EMBL/GenBank/DDBJ whole genome shotgun (WGS) entry which is preliminary data.</text>
</comment>
<keyword evidence="4 6" id="KW-0472">Membrane</keyword>
<feature type="transmembrane region" description="Helical" evidence="6">
    <location>
        <begin position="43"/>
        <end position="66"/>
    </location>
</feature>
<keyword evidence="3 6" id="KW-1133">Transmembrane helix</keyword>
<gene>
    <name evidence="9" type="ORF">Z043_100378</name>
</gene>
<evidence type="ECO:0000259" key="8">
    <source>
        <dbReference type="PROSITE" id="PS50261"/>
    </source>
</evidence>
<evidence type="ECO:0000259" key="7">
    <source>
        <dbReference type="PROSITE" id="PS50221"/>
    </source>
</evidence>
<dbReference type="InterPro" id="IPR017981">
    <property type="entry name" value="GPCR_2-like_7TM"/>
</dbReference>
<dbReference type="InterPro" id="IPR000832">
    <property type="entry name" value="GPCR_2_secretin-like"/>
</dbReference>
<keyword evidence="2 6" id="KW-0812">Transmembrane</keyword>
<dbReference type="EMBL" id="JARO02000079">
    <property type="protein sequence ID" value="KPP80004.1"/>
    <property type="molecule type" value="Genomic_DNA"/>
</dbReference>
<dbReference type="PROSITE" id="PS50221">
    <property type="entry name" value="GAIN_B"/>
    <property type="match status" value="1"/>
</dbReference>
<dbReference type="Pfam" id="PF00002">
    <property type="entry name" value="7tm_2"/>
    <property type="match status" value="1"/>
</dbReference>
<protein>
    <recommendedName>
        <fullName evidence="11">G-protein coupled receptors family 2 profile 2 domain-containing protein</fullName>
    </recommendedName>
</protein>
<organism evidence="9 10">
    <name type="scientific">Scleropages formosus</name>
    <name type="common">Asian bonytongue</name>
    <name type="synonym">Osteoglossum formosum</name>
    <dbReference type="NCBI Taxonomy" id="113540"/>
    <lineage>
        <taxon>Eukaryota</taxon>
        <taxon>Metazoa</taxon>
        <taxon>Chordata</taxon>
        <taxon>Craniata</taxon>
        <taxon>Vertebrata</taxon>
        <taxon>Euteleostomi</taxon>
        <taxon>Actinopterygii</taxon>
        <taxon>Neopterygii</taxon>
        <taxon>Teleostei</taxon>
        <taxon>Osteoglossocephala</taxon>
        <taxon>Osteoglossomorpha</taxon>
        <taxon>Osteoglossiformes</taxon>
        <taxon>Osteoglossidae</taxon>
        <taxon>Scleropages</taxon>
    </lineage>
</organism>
<proteinExistence type="predicted"/>
<dbReference type="AlphaFoldDB" id="A0A0P7XXL2"/>
<dbReference type="PRINTS" id="PR00249">
    <property type="entry name" value="GPCRSECRETIN"/>
</dbReference>
<feature type="domain" description="GAIN-B" evidence="7">
    <location>
        <begin position="1"/>
        <end position="37"/>
    </location>
</feature>
<dbReference type="Proteomes" id="UP000034805">
    <property type="component" value="Unassembled WGS sequence"/>
</dbReference>
<dbReference type="GO" id="GO:0007166">
    <property type="term" value="P:cell surface receptor signaling pathway"/>
    <property type="evidence" value="ECO:0007669"/>
    <property type="project" value="InterPro"/>
</dbReference>
<evidence type="ECO:0000256" key="6">
    <source>
        <dbReference type="SAM" id="Phobius"/>
    </source>
</evidence>
<dbReference type="GO" id="GO:0005886">
    <property type="term" value="C:plasma membrane"/>
    <property type="evidence" value="ECO:0007669"/>
    <property type="project" value="TreeGrafter"/>
</dbReference>
<dbReference type="InterPro" id="IPR057244">
    <property type="entry name" value="GAIN_B"/>
</dbReference>
<dbReference type="PANTHER" id="PTHR12011:SF326">
    <property type="entry name" value="ADHESION G-PROTEIN COUPLED RECEPTOR G5"/>
    <property type="match status" value="1"/>
</dbReference>
<keyword evidence="5" id="KW-1015">Disulfide bond</keyword>
<dbReference type="InterPro" id="IPR000203">
    <property type="entry name" value="GPS"/>
</dbReference>
<evidence type="ECO:0000256" key="1">
    <source>
        <dbReference type="ARBA" id="ARBA00004141"/>
    </source>
</evidence>
<dbReference type="PROSITE" id="PS50261">
    <property type="entry name" value="G_PROTEIN_RECEP_F2_4"/>
    <property type="match status" value="1"/>
</dbReference>
<dbReference type="Pfam" id="PF01825">
    <property type="entry name" value="GPS"/>
    <property type="match status" value="1"/>
</dbReference>
<dbReference type="Gene3D" id="1.20.1070.10">
    <property type="entry name" value="Rhodopsin 7-helix transmembrane proteins"/>
    <property type="match status" value="1"/>
</dbReference>
<evidence type="ECO:0000256" key="5">
    <source>
        <dbReference type="ARBA" id="ARBA00023157"/>
    </source>
</evidence>
<evidence type="ECO:0000256" key="4">
    <source>
        <dbReference type="ARBA" id="ARBA00023136"/>
    </source>
</evidence>
<evidence type="ECO:0000256" key="3">
    <source>
        <dbReference type="ARBA" id="ARBA00022989"/>
    </source>
</evidence>
<feature type="transmembrane region" description="Helical" evidence="6">
    <location>
        <begin position="131"/>
        <end position="153"/>
    </location>
</feature>
<sequence length="199" mass="22298">YSTEGCLTKWEELDNQITCSCDHLSYFAVLMVSSTVSVLDRQVMTYITLVGCSLSLLFMMVALIIFSRRVSLIPNHYIAHCRTRKAGADVSLKVHLNLMLALVLLNVHFLLSGLVAALLPFGFCVSVAALLHYSLLAAFTWTAIEGFHLYLLLVRVFNIYIRRYLLKLCLVGWGKDSSSAPFFISDSPSLFTLIHTSRP</sequence>
<evidence type="ECO:0000256" key="2">
    <source>
        <dbReference type="ARBA" id="ARBA00022692"/>
    </source>
</evidence>
<feature type="non-terminal residue" evidence="9">
    <location>
        <position position="1"/>
    </location>
</feature>
<evidence type="ECO:0000313" key="9">
    <source>
        <dbReference type="EMBL" id="KPP80004.1"/>
    </source>
</evidence>
<accession>A0A0P7XXL2</accession>
<dbReference type="GO" id="GO:0007189">
    <property type="term" value="P:adenylate cyclase-activating G protein-coupled receptor signaling pathway"/>
    <property type="evidence" value="ECO:0007669"/>
    <property type="project" value="TreeGrafter"/>
</dbReference>
<evidence type="ECO:0000313" key="10">
    <source>
        <dbReference type="Proteomes" id="UP000034805"/>
    </source>
</evidence>
<feature type="domain" description="G-protein coupled receptors family 2 profile 2" evidence="8">
    <location>
        <begin position="44"/>
        <end position="174"/>
    </location>
</feature>
<dbReference type="GO" id="GO:0004930">
    <property type="term" value="F:G protein-coupled receptor activity"/>
    <property type="evidence" value="ECO:0007669"/>
    <property type="project" value="InterPro"/>
</dbReference>
<name>A0A0P7XXL2_SCLFO</name>
<comment type="subcellular location">
    <subcellularLocation>
        <location evidence="1">Membrane</location>
        <topology evidence="1">Multi-pass membrane protein</topology>
    </subcellularLocation>
</comment>